<evidence type="ECO:0000259" key="1">
    <source>
        <dbReference type="Pfam" id="PF01863"/>
    </source>
</evidence>
<dbReference type="EMBL" id="CP119391">
    <property type="protein sequence ID" value="WNK19468.1"/>
    <property type="molecule type" value="Genomic_DNA"/>
</dbReference>
<dbReference type="Gene3D" id="3.30.2010.10">
    <property type="entry name" value="Metalloproteases ('zincins'), catalytic domain"/>
    <property type="match status" value="1"/>
</dbReference>
<proteinExistence type="predicted"/>
<sequence>MTTERNHIEVSGISVEIRRKAIKNLHVGVYPPDGQVRVAAPQHLDNEAIRLAIVSRLSWIRRQQQGFARQQRQSRREMVTGESHYVDGKRYRLDVVEQPGNPRVRMVNNATLWLRVLPDSDAEARRGVLERWYRRRLKARLPALVHYWEQEIGVDVADVRIKKMKTKWGSCAIEARRIWLNLELAKKPPRCLEYILVHEMVHLLERHHNDRFRSLMDRYMPDWRLRRDELNQSPLAKEDWDY</sequence>
<dbReference type="GO" id="GO:0008237">
    <property type="term" value="F:metallopeptidase activity"/>
    <property type="evidence" value="ECO:0007669"/>
    <property type="project" value="UniProtKB-KW"/>
</dbReference>
<dbReference type="PANTHER" id="PTHR30399">
    <property type="entry name" value="UNCHARACTERIZED PROTEIN YGJP"/>
    <property type="match status" value="1"/>
</dbReference>
<organism evidence="2 3">
    <name type="scientific">Halomonas piscis</name>
    <dbReference type="NCBI Taxonomy" id="3031727"/>
    <lineage>
        <taxon>Bacteria</taxon>
        <taxon>Pseudomonadati</taxon>
        <taxon>Pseudomonadota</taxon>
        <taxon>Gammaproteobacteria</taxon>
        <taxon>Oceanospirillales</taxon>
        <taxon>Halomonadaceae</taxon>
        <taxon>Halomonas</taxon>
    </lineage>
</organism>
<evidence type="ECO:0000313" key="3">
    <source>
        <dbReference type="Proteomes" id="UP001301869"/>
    </source>
</evidence>
<dbReference type="Pfam" id="PF01863">
    <property type="entry name" value="YgjP-like"/>
    <property type="match status" value="1"/>
</dbReference>
<reference evidence="2 3" key="1">
    <citation type="submission" date="2023-03" db="EMBL/GenBank/DDBJ databases">
        <title>Halomonas sp. nov., isolated from Korean tranditional fermented seafood 'Jeotgal'.</title>
        <authorList>
            <person name="Kim B."/>
            <person name="Shin N.-R."/>
        </authorList>
    </citation>
    <scope>NUCLEOTIDE SEQUENCE [LARGE SCALE GENOMIC DNA]</scope>
    <source>
        <strain evidence="2 3">SG2L-4</strain>
    </source>
</reference>
<dbReference type="PANTHER" id="PTHR30399:SF1">
    <property type="entry name" value="UTP PYROPHOSPHATASE"/>
    <property type="match status" value="1"/>
</dbReference>
<dbReference type="InterPro" id="IPR053136">
    <property type="entry name" value="UTP_pyrophosphatase-like"/>
</dbReference>
<feature type="domain" description="YgjP-like metallopeptidase" evidence="1">
    <location>
        <begin position="28"/>
        <end position="232"/>
    </location>
</feature>
<accession>A0ABY9YZL8</accession>
<dbReference type="InterPro" id="IPR002725">
    <property type="entry name" value="YgjP-like_metallopeptidase"/>
</dbReference>
<evidence type="ECO:0000313" key="2">
    <source>
        <dbReference type="EMBL" id="WNK19468.1"/>
    </source>
</evidence>
<name>A0ABY9YZL8_9GAMM</name>
<keyword evidence="3" id="KW-1185">Reference proteome</keyword>
<dbReference type="RefSeq" id="WP_311882779.1">
    <property type="nucleotide sequence ID" value="NZ_CP119391.1"/>
</dbReference>
<dbReference type="CDD" id="cd07344">
    <property type="entry name" value="M48_yhfN_like"/>
    <property type="match status" value="1"/>
</dbReference>
<keyword evidence="2" id="KW-0645">Protease</keyword>
<dbReference type="Proteomes" id="UP001301869">
    <property type="component" value="Chromosome"/>
</dbReference>
<keyword evidence="2" id="KW-0482">Metalloprotease</keyword>
<keyword evidence="2" id="KW-0378">Hydrolase</keyword>
<protein>
    <submittedName>
        <fullName evidence="2">SprT family zinc-dependent metalloprotease</fullName>
    </submittedName>
</protein>
<gene>
    <name evidence="2" type="ORF">P1P91_11505</name>
</gene>